<evidence type="ECO:0000313" key="3">
    <source>
        <dbReference type="Proteomes" id="UP000199413"/>
    </source>
</evidence>
<dbReference type="Proteomes" id="UP000199413">
    <property type="component" value="Unassembled WGS sequence"/>
</dbReference>
<evidence type="ECO:0000259" key="1">
    <source>
        <dbReference type="Pfam" id="PF01636"/>
    </source>
</evidence>
<dbReference type="Gene3D" id="3.90.1200.10">
    <property type="match status" value="1"/>
</dbReference>
<dbReference type="RefSeq" id="WP_245718999.1">
    <property type="nucleotide sequence ID" value="NZ_FMHV01000002.1"/>
</dbReference>
<organism evidence="2 3">
    <name type="scientific">Micromonospora rhizosphaerae</name>
    <dbReference type="NCBI Taxonomy" id="568872"/>
    <lineage>
        <taxon>Bacteria</taxon>
        <taxon>Bacillati</taxon>
        <taxon>Actinomycetota</taxon>
        <taxon>Actinomycetes</taxon>
        <taxon>Micromonosporales</taxon>
        <taxon>Micromonosporaceae</taxon>
        <taxon>Micromonospora</taxon>
    </lineage>
</organism>
<sequence length="270" mass="29232">MNIASAGALGPRLGAGREADVYACSDGAVLKLYRPGFGGHRTETLALRSLEDRGVAPRLVDVVECDGRTGLVVERLAGPDMLTLLQRRPWRLYALARSLAKAHLAVHRVQAPAELTGLRQVLATRIRDAALPQHLLDFVSRLLDGLPDGDRLCHGDYHPGNILLAADQAAVIDWGAATRGVPEADHARTLLLLRWSDPLPGTPLVSRALIAAGRSVLAHAYARDYRRGSPPLRQTRSWLVVHAAARLSEGIPAEEERIIGLLERARKGIA</sequence>
<dbReference type="STRING" id="568872.GA0070624_5339"/>
<dbReference type="GO" id="GO:0016740">
    <property type="term" value="F:transferase activity"/>
    <property type="evidence" value="ECO:0007669"/>
    <property type="project" value="UniProtKB-KW"/>
</dbReference>
<evidence type="ECO:0000313" key="2">
    <source>
        <dbReference type="EMBL" id="SCL35726.1"/>
    </source>
</evidence>
<proteinExistence type="predicted"/>
<dbReference type="AlphaFoldDB" id="A0A1C6T1M2"/>
<dbReference type="SUPFAM" id="SSF56112">
    <property type="entry name" value="Protein kinase-like (PK-like)"/>
    <property type="match status" value="1"/>
</dbReference>
<reference evidence="3" key="1">
    <citation type="submission" date="2016-06" db="EMBL/GenBank/DDBJ databases">
        <authorList>
            <person name="Varghese N."/>
            <person name="Submissions Spin"/>
        </authorList>
    </citation>
    <scope>NUCLEOTIDE SEQUENCE [LARGE SCALE GENOMIC DNA]</scope>
    <source>
        <strain evidence="3">DSM 45431</strain>
    </source>
</reference>
<dbReference type="EMBL" id="FMHV01000002">
    <property type="protein sequence ID" value="SCL35726.1"/>
    <property type="molecule type" value="Genomic_DNA"/>
</dbReference>
<dbReference type="InterPro" id="IPR011009">
    <property type="entry name" value="Kinase-like_dom_sf"/>
</dbReference>
<keyword evidence="2" id="KW-0808">Transferase</keyword>
<name>A0A1C6T1M2_9ACTN</name>
<dbReference type="InterPro" id="IPR002575">
    <property type="entry name" value="Aminoglycoside_PTrfase"/>
</dbReference>
<feature type="domain" description="Aminoglycoside phosphotransferase" evidence="1">
    <location>
        <begin position="12"/>
        <end position="204"/>
    </location>
</feature>
<accession>A0A1C6T1M2</accession>
<protein>
    <submittedName>
        <fullName evidence="2">Phosphotransferase enzyme family protein</fullName>
    </submittedName>
</protein>
<dbReference type="Pfam" id="PF01636">
    <property type="entry name" value="APH"/>
    <property type="match status" value="1"/>
</dbReference>
<keyword evidence="3" id="KW-1185">Reference proteome</keyword>
<gene>
    <name evidence="2" type="ORF">GA0070624_5339</name>
</gene>